<proteinExistence type="predicted"/>
<organism evidence="2">
    <name type="scientific">Oryza brachyantha</name>
    <name type="common">malo sina</name>
    <dbReference type="NCBI Taxonomy" id="4533"/>
    <lineage>
        <taxon>Eukaryota</taxon>
        <taxon>Viridiplantae</taxon>
        <taxon>Streptophyta</taxon>
        <taxon>Embryophyta</taxon>
        <taxon>Tracheophyta</taxon>
        <taxon>Spermatophyta</taxon>
        <taxon>Magnoliopsida</taxon>
        <taxon>Liliopsida</taxon>
        <taxon>Poales</taxon>
        <taxon>Poaceae</taxon>
        <taxon>BOP clade</taxon>
        <taxon>Oryzoideae</taxon>
        <taxon>Oryzeae</taxon>
        <taxon>Oryzinae</taxon>
        <taxon>Oryza</taxon>
    </lineage>
</organism>
<reference evidence="2" key="2">
    <citation type="submission" date="2013-04" db="UniProtKB">
        <authorList>
            <consortium name="EnsemblPlants"/>
        </authorList>
    </citation>
    <scope>IDENTIFICATION</scope>
</reference>
<accession>J3MEJ9</accession>
<dbReference type="EnsemblPlants" id="OB06G24430.1">
    <property type="protein sequence ID" value="OB06G24430.1"/>
    <property type="gene ID" value="OB06G24430"/>
</dbReference>
<dbReference type="AlphaFoldDB" id="J3MEJ9"/>
<dbReference type="Gramene" id="OB06G24430.1">
    <property type="protein sequence ID" value="OB06G24430.1"/>
    <property type="gene ID" value="OB06G24430"/>
</dbReference>
<sequence length="117" mass="13165">MAIKDRFLGNPGSLTRTNHKPEWATEWFDPAQCGVTLAVVRRKSKCQSFSQKVVPKVEVRFSPPSRMSVQEWGKVETDWTTKLESSGGRDVDDGVGGHEATEAVWPHRCEHSRVDRG</sequence>
<keyword evidence="3" id="KW-1185">Reference proteome</keyword>
<name>J3MEJ9_ORYBR</name>
<evidence type="ECO:0000313" key="3">
    <source>
        <dbReference type="Proteomes" id="UP000006038"/>
    </source>
</evidence>
<reference evidence="2" key="1">
    <citation type="journal article" date="2013" name="Nat. Commun.">
        <title>Whole-genome sequencing of Oryza brachyantha reveals mechanisms underlying Oryza genome evolution.</title>
        <authorList>
            <person name="Chen J."/>
            <person name="Huang Q."/>
            <person name="Gao D."/>
            <person name="Wang J."/>
            <person name="Lang Y."/>
            <person name="Liu T."/>
            <person name="Li B."/>
            <person name="Bai Z."/>
            <person name="Luis Goicoechea J."/>
            <person name="Liang C."/>
            <person name="Chen C."/>
            <person name="Zhang W."/>
            <person name="Sun S."/>
            <person name="Liao Y."/>
            <person name="Zhang X."/>
            <person name="Yang L."/>
            <person name="Song C."/>
            <person name="Wang M."/>
            <person name="Shi J."/>
            <person name="Liu G."/>
            <person name="Liu J."/>
            <person name="Zhou H."/>
            <person name="Zhou W."/>
            <person name="Yu Q."/>
            <person name="An N."/>
            <person name="Chen Y."/>
            <person name="Cai Q."/>
            <person name="Wang B."/>
            <person name="Liu B."/>
            <person name="Min J."/>
            <person name="Huang Y."/>
            <person name="Wu H."/>
            <person name="Li Z."/>
            <person name="Zhang Y."/>
            <person name="Yin Y."/>
            <person name="Song W."/>
            <person name="Jiang J."/>
            <person name="Jackson S.A."/>
            <person name="Wing R.A."/>
            <person name="Wang J."/>
            <person name="Chen M."/>
        </authorList>
    </citation>
    <scope>NUCLEOTIDE SEQUENCE [LARGE SCALE GENOMIC DNA]</scope>
    <source>
        <strain evidence="2">cv. IRGC 101232</strain>
    </source>
</reference>
<evidence type="ECO:0000313" key="2">
    <source>
        <dbReference type="EnsemblPlants" id="OB06G24430.1"/>
    </source>
</evidence>
<evidence type="ECO:0000256" key="1">
    <source>
        <dbReference type="SAM" id="MobiDB-lite"/>
    </source>
</evidence>
<dbReference type="HOGENOM" id="CLU_2088560_0_0_1"/>
<dbReference type="Proteomes" id="UP000006038">
    <property type="component" value="Chromosome 6"/>
</dbReference>
<protein>
    <submittedName>
        <fullName evidence="2">Uncharacterized protein</fullName>
    </submittedName>
</protein>
<feature type="region of interest" description="Disordered" evidence="1">
    <location>
        <begin position="83"/>
        <end position="102"/>
    </location>
</feature>